<gene>
    <name evidence="1" type="ORF">AZ78_0079</name>
</gene>
<protein>
    <submittedName>
        <fullName evidence="1">Uncharacterized protein</fullName>
    </submittedName>
</protein>
<dbReference type="EMBL" id="JAJA02000001">
    <property type="protein sequence ID" value="KWS02535.1"/>
    <property type="molecule type" value="Genomic_DNA"/>
</dbReference>
<accession>A0A108U4R7</accession>
<name>A0A108U4R7_9GAMM</name>
<dbReference type="Gene3D" id="2.60.40.3440">
    <property type="match status" value="1"/>
</dbReference>
<sequence length="129" mass="13759">MRFEQAVAPERGRQALARSIQNDIQGLRRYEPLAAADLVTHSLDGAASTVALRGSIGNGAAMHYSLAQAPRHGEVRIRDGRATYIPDPGFEGVDTYTYRVQSGQDSAEAVVAVTAIRDRVLPATAAAVL</sequence>
<dbReference type="AlphaFoldDB" id="A0A108U4R7"/>
<reference evidence="1 2" key="1">
    <citation type="journal article" date="2014" name="Genome Announc.">
        <title>Draft Genome Sequence of Lysobacter capsici AZ78, a Bacterium Antagonistic to Plant-Pathogenic Oomycetes.</title>
        <authorList>
            <person name="Puopolo G."/>
            <person name="Sonego P."/>
            <person name="Engelen K."/>
            <person name="Pertot I."/>
        </authorList>
    </citation>
    <scope>NUCLEOTIDE SEQUENCE [LARGE SCALE GENOMIC DNA]</scope>
    <source>
        <strain evidence="1 2">AZ78</strain>
    </source>
</reference>
<comment type="caution">
    <text evidence="1">The sequence shown here is derived from an EMBL/GenBank/DDBJ whole genome shotgun (WGS) entry which is preliminary data.</text>
</comment>
<organism evidence="1 2">
    <name type="scientific">Lysobacter capsici AZ78</name>
    <dbReference type="NCBI Taxonomy" id="1444315"/>
    <lineage>
        <taxon>Bacteria</taxon>
        <taxon>Pseudomonadati</taxon>
        <taxon>Pseudomonadota</taxon>
        <taxon>Gammaproteobacteria</taxon>
        <taxon>Lysobacterales</taxon>
        <taxon>Lysobacteraceae</taxon>
        <taxon>Lysobacter</taxon>
    </lineage>
</organism>
<keyword evidence="2" id="KW-1185">Reference proteome</keyword>
<proteinExistence type="predicted"/>
<evidence type="ECO:0000313" key="2">
    <source>
        <dbReference type="Proteomes" id="UP000023435"/>
    </source>
</evidence>
<dbReference type="Pfam" id="PF17963">
    <property type="entry name" value="Big_9"/>
    <property type="match status" value="1"/>
</dbReference>
<evidence type="ECO:0000313" key="1">
    <source>
        <dbReference type="EMBL" id="KWS02535.1"/>
    </source>
</evidence>
<dbReference type="Proteomes" id="UP000023435">
    <property type="component" value="Unassembled WGS sequence"/>
</dbReference>